<organism evidence="9 10">
    <name type="scientific">Candidatus Methylacidiphilum infernorum</name>
    <dbReference type="NCBI Taxonomy" id="511746"/>
    <lineage>
        <taxon>Bacteria</taxon>
        <taxon>Pseudomonadati</taxon>
        <taxon>Verrucomicrobiota</taxon>
        <taxon>Methylacidiphilae</taxon>
        <taxon>Methylacidiphilales</taxon>
        <taxon>Methylacidiphilaceae</taxon>
        <taxon>Methylacidiphilum (ex Ratnadevi et al. 2023)</taxon>
    </lineage>
</organism>
<dbReference type="PANTHER" id="PTHR32125:SF4">
    <property type="entry name" value="2-C-METHYL-D-ERYTHRITOL 4-PHOSPHATE CYTIDYLYLTRANSFERASE, CHLOROPLASTIC"/>
    <property type="match status" value="1"/>
</dbReference>
<dbReference type="CDD" id="cd02516">
    <property type="entry name" value="CDP-ME_synthetase"/>
    <property type="match status" value="1"/>
</dbReference>
<keyword evidence="6 9" id="KW-0808">Transferase</keyword>
<dbReference type="GO" id="GO:0050518">
    <property type="term" value="F:2-C-methyl-D-erythritol 4-phosphate cytidylyltransferase activity"/>
    <property type="evidence" value="ECO:0007669"/>
    <property type="project" value="UniProtKB-EC"/>
</dbReference>
<dbReference type="NCBIfam" id="TIGR00453">
    <property type="entry name" value="ispD"/>
    <property type="match status" value="1"/>
</dbReference>
<dbReference type="EMBL" id="CP065956">
    <property type="protein sequence ID" value="QSR86581.1"/>
    <property type="molecule type" value="Genomic_DNA"/>
</dbReference>
<reference evidence="9 10" key="1">
    <citation type="submission" date="2020-12" db="EMBL/GenBank/DDBJ databases">
        <authorList>
            <person name="Awala S.I."/>
            <person name="Gwak J.-H."/>
            <person name="Kim S.-J."/>
            <person name="Rhee S.-K."/>
        </authorList>
    </citation>
    <scope>NUCLEOTIDE SEQUENCE [LARGE SCALE GENOMIC DNA]</scope>
    <source>
        <strain evidence="9 10">IT5</strain>
    </source>
</reference>
<accession>A0ABX7PV95</accession>
<evidence type="ECO:0000313" key="9">
    <source>
        <dbReference type="EMBL" id="QSR86581.1"/>
    </source>
</evidence>
<evidence type="ECO:0000256" key="1">
    <source>
        <dbReference type="ARBA" id="ARBA00001282"/>
    </source>
</evidence>
<dbReference type="SUPFAM" id="SSF53448">
    <property type="entry name" value="Nucleotide-diphospho-sugar transferases"/>
    <property type="match status" value="1"/>
</dbReference>
<evidence type="ECO:0000256" key="4">
    <source>
        <dbReference type="ARBA" id="ARBA00012526"/>
    </source>
</evidence>
<dbReference type="InterPro" id="IPR001228">
    <property type="entry name" value="IspD"/>
</dbReference>
<dbReference type="InterPro" id="IPR034683">
    <property type="entry name" value="IspD/TarI"/>
</dbReference>
<evidence type="ECO:0000256" key="6">
    <source>
        <dbReference type="ARBA" id="ARBA00022679"/>
    </source>
</evidence>
<comment type="similarity">
    <text evidence="3">Belongs to the IspD/TarI cytidylyltransferase family. IspD subfamily.</text>
</comment>
<evidence type="ECO:0000256" key="7">
    <source>
        <dbReference type="ARBA" id="ARBA00022695"/>
    </source>
</evidence>
<dbReference type="InterPro" id="IPR018294">
    <property type="entry name" value="ISPD_synthase_CS"/>
</dbReference>
<dbReference type="PROSITE" id="PS01295">
    <property type="entry name" value="ISPD"/>
    <property type="match status" value="1"/>
</dbReference>
<keyword evidence="10" id="KW-1185">Reference proteome</keyword>
<evidence type="ECO:0000256" key="2">
    <source>
        <dbReference type="ARBA" id="ARBA00004787"/>
    </source>
</evidence>
<dbReference type="EC" id="2.7.7.60" evidence="4"/>
<gene>
    <name evidence="9" type="primary">ispD</name>
    <name evidence="9" type="ORF">EM20IM_08865</name>
</gene>
<dbReference type="RefSeq" id="WP_206846377.1">
    <property type="nucleotide sequence ID" value="NZ_CP065956.1"/>
</dbReference>
<dbReference type="Gene3D" id="3.90.550.10">
    <property type="entry name" value="Spore Coat Polysaccharide Biosynthesis Protein SpsA, Chain A"/>
    <property type="match status" value="1"/>
</dbReference>
<protein>
    <recommendedName>
        <fullName evidence="5">2-C-methyl-D-erythritol 4-phosphate cytidylyltransferase</fullName>
        <ecNumber evidence="4">2.7.7.60</ecNumber>
    </recommendedName>
</protein>
<comment type="catalytic activity">
    <reaction evidence="1">
        <text>2-C-methyl-D-erythritol 4-phosphate + CTP + H(+) = 4-CDP-2-C-methyl-D-erythritol + diphosphate</text>
        <dbReference type="Rhea" id="RHEA:13429"/>
        <dbReference type="ChEBI" id="CHEBI:15378"/>
        <dbReference type="ChEBI" id="CHEBI:33019"/>
        <dbReference type="ChEBI" id="CHEBI:37563"/>
        <dbReference type="ChEBI" id="CHEBI:57823"/>
        <dbReference type="ChEBI" id="CHEBI:58262"/>
        <dbReference type="EC" id="2.7.7.60"/>
    </reaction>
</comment>
<dbReference type="InterPro" id="IPR029044">
    <property type="entry name" value="Nucleotide-diphossugar_trans"/>
</dbReference>
<dbReference type="Pfam" id="PF01128">
    <property type="entry name" value="IspD"/>
    <property type="match status" value="1"/>
</dbReference>
<keyword evidence="8" id="KW-0414">Isoprene biosynthesis</keyword>
<name>A0ABX7PV95_9BACT</name>
<evidence type="ECO:0000256" key="5">
    <source>
        <dbReference type="ARBA" id="ARBA00019056"/>
    </source>
</evidence>
<evidence type="ECO:0000256" key="3">
    <source>
        <dbReference type="ARBA" id="ARBA00009789"/>
    </source>
</evidence>
<evidence type="ECO:0000256" key="8">
    <source>
        <dbReference type="ARBA" id="ARBA00023229"/>
    </source>
</evidence>
<dbReference type="Proteomes" id="UP000663088">
    <property type="component" value="Chromosome"/>
</dbReference>
<keyword evidence="7 9" id="KW-0548">Nucleotidyltransferase</keyword>
<evidence type="ECO:0000313" key="10">
    <source>
        <dbReference type="Proteomes" id="UP000663088"/>
    </source>
</evidence>
<dbReference type="InterPro" id="IPR050088">
    <property type="entry name" value="IspD/TarI_cytidylyltransf_bact"/>
</dbReference>
<sequence>MSVAMGSILVAAGQSRRMGFDKIFKAFSNGLCPLEICLCRISRSPLVEQIVVVVSKENVEKAKEKISTLSLDKEITVVVGGKERQDSVYQGLLALDRKWSYVMIHDSARPFINEELIEKVYQAAVEVGAAVCGKPCSDTLKEVDPDAKVLRTLDRSKIWTVQTPQIFRRTLLEKAYLELHAQRKLVTDDASAIELLGEAVKVVPYTGTNLKMTLPEDWEVANLLIENNRLPPQKH</sequence>
<proteinExistence type="inferred from homology"/>
<comment type="pathway">
    <text evidence="2">Isoprenoid biosynthesis; isopentenyl diphosphate biosynthesis via DXP pathway; isopentenyl diphosphate from 1-deoxy-D-xylulose 5-phosphate: step 2/6.</text>
</comment>
<dbReference type="PANTHER" id="PTHR32125">
    <property type="entry name" value="2-C-METHYL-D-ERYTHRITOL 4-PHOSPHATE CYTIDYLYLTRANSFERASE, CHLOROPLASTIC"/>
    <property type="match status" value="1"/>
</dbReference>